<dbReference type="InterPro" id="IPR013103">
    <property type="entry name" value="RVT_2"/>
</dbReference>
<keyword evidence="1" id="KW-0472">Membrane</keyword>
<dbReference type="SUPFAM" id="SSF56672">
    <property type="entry name" value="DNA/RNA polymerases"/>
    <property type="match status" value="2"/>
</dbReference>
<feature type="domain" description="Reverse transcriptase Ty1/copia-type" evidence="2">
    <location>
        <begin position="477"/>
        <end position="680"/>
    </location>
</feature>
<dbReference type="PANTHER" id="PTHR11439:SF524">
    <property type="entry name" value="RNA-DIRECTED DNA POLYMERASE, PROTEIN KINASE RLK-PELLE-DLSV FAMILY"/>
    <property type="match status" value="1"/>
</dbReference>
<evidence type="ECO:0000313" key="5">
    <source>
        <dbReference type="Proteomes" id="UP001341281"/>
    </source>
</evidence>
<keyword evidence="5" id="KW-1185">Reference proteome</keyword>
<protein>
    <submittedName>
        <fullName evidence="4">Uncharacterized protein</fullName>
    </submittedName>
</protein>
<reference evidence="4 5" key="1">
    <citation type="submission" date="2024-02" db="EMBL/GenBank/DDBJ databases">
        <title>High-quality chromosome-scale genome assembly of Pensacola bahiagrass (Paspalum notatum Flugge var. saurae).</title>
        <authorList>
            <person name="Vega J.M."/>
            <person name="Podio M."/>
            <person name="Orjuela J."/>
            <person name="Siena L.A."/>
            <person name="Pessino S.C."/>
            <person name="Combes M.C."/>
            <person name="Mariac C."/>
            <person name="Albertini E."/>
            <person name="Pupilli F."/>
            <person name="Ortiz J.P.A."/>
            <person name="Leblanc O."/>
        </authorList>
    </citation>
    <scope>NUCLEOTIDE SEQUENCE [LARGE SCALE GENOMIC DNA]</scope>
    <source>
        <strain evidence="4">R1</strain>
        <tissue evidence="4">Leaf</tissue>
    </source>
</reference>
<accession>A0AAQ3TB91</accession>
<dbReference type="Pfam" id="PF07727">
    <property type="entry name" value="RVT_2"/>
    <property type="match status" value="2"/>
</dbReference>
<evidence type="ECO:0000259" key="2">
    <source>
        <dbReference type="Pfam" id="PF07727"/>
    </source>
</evidence>
<evidence type="ECO:0000256" key="1">
    <source>
        <dbReference type="SAM" id="Phobius"/>
    </source>
</evidence>
<dbReference type="Proteomes" id="UP001341281">
    <property type="component" value="Chromosome 04"/>
</dbReference>
<evidence type="ECO:0000313" key="4">
    <source>
        <dbReference type="EMBL" id="WVZ70679.1"/>
    </source>
</evidence>
<feature type="domain" description="Retroviral polymerase SH3-like" evidence="3">
    <location>
        <begin position="286"/>
        <end position="348"/>
    </location>
</feature>
<gene>
    <name evidence="4" type="ORF">U9M48_019322</name>
</gene>
<sequence>MTPDRTFLSSIHSPSRSLTVHTADGSSLPVAGEGTLLSTSFHVPHVSYVPDLTMQLMIVTRVTWLVLALVVVTLSVFGSLTGFDFLPPRPRFRRLRFSYFVHFVFCSVASSVGSPLWLPSVYSDSSWSLRFGHESLAQCQGCRLGKQIQLPYNSNDFSRHTWIYFMKNRSEALSIYKNFSPMVRTHFDTSIRVFRADRAGEYLFVALRRVLSSKNGVAERKHRHLLETARALMLASSVPPHFWAEAVSTATYLINIQPSSALHGGIPLERLSGKAPDYSDLRLFGCVCYVLLAPRERTKLTAQSVECVFLGYSAEHKGYRCWDPVGRRIRISRHVVFDESRPFYPRPSSDASLASLVDPLSFLFIPDTAIAHRPSLLIPSSTVSSLEPCLLRSVTLLDFSRAYFDKPSPAASSPEQLLRRGHRSRQPVDRYGFGPVTWQGFAGTVLSEPLSYRDAILHPEWQLAMAEEIAALERTGTWDLVPTPSHVRPITCKWVYKVKTRSDGSLERYKARLVARGFQQEHGRDYDETFAPVAHMTIVRALLVVASVREWSISQLDVKNAFLNGELREEVYMQPPPGYSVPEGMVCRLRRSLYGLKQAPRAWFQRFASVVTAAGFFADPHDPALFVHTSSRGRTLLLLYVDDMIITGDDPQFIAFVKARPSEQFLMSDLGPLRYFLGIEKNIFGVFLIVLPLPITRPRKLLWSSIFTSLATDGEPLDDPTRYRHIVGSLIYLGVTRPDISYSVHIRVGCFSLPLSSTIVTFFVSYVIFVGLCPVVCSFHALALYGFKAYRDATWASDSSDRRSLSRLLLRSGQHFLVRVRGRVACYGSCDGRGDLVTVVACRFWCFVSIPTPLLIDKTGAISIARDPVKHELTKHIGVDAYYTRAQVQDGVVTLRYVPSELQLADFLTKAQTRDQHRFYLSKPMGLCVYFPSCTDDVVCKWKHKFSEGSLERYKARWVLRGFTQRPGIDYAETFSPVVKPATVRTVLSLALSRQWPIHQLDVKNAFLHGTLTESVYCVQPSGFEDPAHPGYVCHLNKSLYGLKQAPRAWYSRFAAYLISLGFVETKSDTSLFVFRRGSDIVYLLVYVDDIVLTASSPPLLCSTIAALQREFSMSDLGPLHHFLGMHVQPCDGGLFLCQKQYMLDILARAGMSECKPCITPVDTSSKLSGAEGALVQDATDFRSLAGALQYLTFTRPDIAYAVQQVCLHMHAPREPHLAALKRILRYIRGTLDLGLLLRPSASPDLVVYSDADWAGCPDTHKSTSGYAVFLGDTLVSWSSKRQATVSRSSAEAEYRAVANAVAEASWLRQLLMELDAPLRRSTLV</sequence>
<dbReference type="InterPro" id="IPR057670">
    <property type="entry name" value="SH3_retrovirus"/>
</dbReference>
<organism evidence="4 5">
    <name type="scientific">Paspalum notatum var. saurae</name>
    <dbReference type="NCBI Taxonomy" id="547442"/>
    <lineage>
        <taxon>Eukaryota</taxon>
        <taxon>Viridiplantae</taxon>
        <taxon>Streptophyta</taxon>
        <taxon>Embryophyta</taxon>
        <taxon>Tracheophyta</taxon>
        <taxon>Spermatophyta</taxon>
        <taxon>Magnoliopsida</taxon>
        <taxon>Liliopsida</taxon>
        <taxon>Poales</taxon>
        <taxon>Poaceae</taxon>
        <taxon>PACMAD clade</taxon>
        <taxon>Panicoideae</taxon>
        <taxon>Andropogonodae</taxon>
        <taxon>Paspaleae</taxon>
        <taxon>Paspalinae</taxon>
        <taxon>Paspalum</taxon>
    </lineage>
</organism>
<dbReference type="InterPro" id="IPR043502">
    <property type="entry name" value="DNA/RNA_pol_sf"/>
</dbReference>
<dbReference type="EMBL" id="CP144748">
    <property type="protein sequence ID" value="WVZ70679.1"/>
    <property type="molecule type" value="Genomic_DNA"/>
</dbReference>
<keyword evidence="1" id="KW-1133">Transmembrane helix</keyword>
<feature type="transmembrane region" description="Helical" evidence="1">
    <location>
        <begin position="62"/>
        <end position="85"/>
    </location>
</feature>
<dbReference type="InterPro" id="IPR036397">
    <property type="entry name" value="RNaseH_sf"/>
</dbReference>
<name>A0AAQ3TB91_PASNO</name>
<evidence type="ECO:0000259" key="3">
    <source>
        <dbReference type="Pfam" id="PF25597"/>
    </source>
</evidence>
<dbReference type="Pfam" id="PF25597">
    <property type="entry name" value="SH3_retrovirus"/>
    <property type="match status" value="1"/>
</dbReference>
<dbReference type="PANTHER" id="PTHR11439">
    <property type="entry name" value="GAG-POL-RELATED RETROTRANSPOSON"/>
    <property type="match status" value="1"/>
</dbReference>
<dbReference type="CDD" id="cd09272">
    <property type="entry name" value="RNase_HI_RT_Ty1"/>
    <property type="match status" value="2"/>
</dbReference>
<feature type="transmembrane region" description="Helical" evidence="1">
    <location>
        <begin position="97"/>
        <end position="118"/>
    </location>
</feature>
<dbReference type="InterPro" id="IPR012337">
    <property type="entry name" value="RNaseH-like_sf"/>
</dbReference>
<proteinExistence type="predicted"/>
<dbReference type="Gene3D" id="3.30.420.10">
    <property type="entry name" value="Ribonuclease H-like superfamily/Ribonuclease H"/>
    <property type="match status" value="1"/>
</dbReference>
<dbReference type="GO" id="GO:0003676">
    <property type="term" value="F:nucleic acid binding"/>
    <property type="evidence" value="ECO:0007669"/>
    <property type="project" value="InterPro"/>
</dbReference>
<keyword evidence="1" id="KW-0812">Transmembrane</keyword>
<feature type="domain" description="Reverse transcriptase Ty1/copia-type" evidence="2">
    <location>
        <begin position="932"/>
        <end position="1162"/>
    </location>
</feature>
<dbReference type="SUPFAM" id="SSF53098">
    <property type="entry name" value="Ribonuclease H-like"/>
    <property type="match status" value="1"/>
</dbReference>